<dbReference type="InterPro" id="IPR046960">
    <property type="entry name" value="PPR_At4g14850-like_plant"/>
</dbReference>
<dbReference type="Pfam" id="PF01535">
    <property type="entry name" value="PPR"/>
    <property type="match status" value="3"/>
</dbReference>
<protein>
    <submittedName>
        <fullName evidence="3">Tetratricopeptide repeat (TPR)-like superfamily protein</fullName>
    </submittedName>
</protein>
<name>A0A7J0H3K8_9ERIC</name>
<organism evidence="3 4">
    <name type="scientific">Actinidia rufa</name>
    <dbReference type="NCBI Taxonomy" id="165716"/>
    <lineage>
        <taxon>Eukaryota</taxon>
        <taxon>Viridiplantae</taxon>
        <taxon>Streptophyta</taxon>
        <taxon>Embryophyta</taxon>
        <taxon>Tracheophyta</taxon>
        <taxon>Spermatophyta</taxon>
        <taxon>Magnoliopsida</taxon>
        <taxon>eudicotyledons</taxon>
        <taxon>Gunneridae</taxon>
        <taxon>Pentapetalae</taxon>
        <taxon>asterids</taxon>
        <taxon>Ericales</taxon>
        <taxon>Actinidiaceae</taxon>
        <taxon>Actinidia</taxon>
    </lineage>
</organism>
<accession>A0A7J0H3K8</accession>
<dbReference type="PANTHER" id="PTHR47926:SF347">
    <property type="entry name" value="PENTATRICOPEPTIDE REPEAT-CONTAINING PROTEIN"/>
    <property type="match status" value="1"/>
</dbReference>
<dbReference type="FunFam" id="1.25.40.10:FF:000242">
    <property type="entry name" value="Pentatricopeptide repeat-containing protein"/>
    <property type="match status" value="1"/>
</dbReference>
<keyword evidence="1" id="KW-0677">Repeat</keyword>
<evidence type="ECO:0000313" key="4">
    <source>
        <dbReference type="Proteomes" id="UP000585474"/>
    </source>
</evidence>
<evidence type="ECO:0000313" key="3">
    <source>
        <dbReference type="EMBL" id="GFZ17581.1"/>
    </source>
</evidence>
<reference evidence="3 4" key="1">
    <citation type="submission" date="2019-07" db="EMBL/GenBank/DDBJ databases">
        <title>De Novo Assembly of kiwifruit Actinidia rufa.</title>
        <authorList>
            <person name="Sugita-Konishi S."/>
            <person name="Sato K."/>
            <person name="Mori E."/>
            <person name="Abe Y."/>
            <person name="Kisaki G."/>
            <person name="Hamano K."/>
            <person name="Suezawa K."/>
            <person name="Otani M."/>
            <person name="Fukuda T."/>
            <person name="Manabe T."/>
            <person name="Gomi K."/>
            <person name="Tabuchi M."/>
            <person name="Akimitsu K."/>
            <person name="Kataoka I."/>
        </authorList>
    </citation>
    <scope>NUCLEOTIDE SEQUENCE [LARGE SCALE GENOMIC DNA]</scope>
    <source>
        <strain evidence="4">cv. Fuchu</strain>
    </source>
</reference>
<evidence type="ECO:0000256" key="1">
    <source>
        <dbReference type="ARBA" id="ARBA00022737"/>
    </source>
</evidence>
<dbReference type="NCBIfam" id="TIGR00756">
    <property type="entry name" value="PPR"/>
    <property type="match status" value="2"/>
</dbReference>
<dbReference type="InterPro" id="IPR046848">
    <property type="entry name" value="E_motif"/>
</dbReference>
<dbReference type="Pfam" id="PF13041">
    <property type="entry name" value="PPR_2"/>
    <property type="match status" value="1"/>
</dbReference>
<dbReference type="InterPro" id="IPR002885">
    <property type="entry name" value="PPR_rpt"/>
</dbReference>
<sequence length="451" mass="50497">MRFLKNFPSVQTKLAKSFAITKPSNVHSQTNYRSPRRNQILRNYLKSNSTTKVLLLFRNLLRKSISSIDSFSLLFVTKACTQKSLAIEGKQMHALVIKLGSEAIIFLQTSLMELYSAAGHIDDAHQVFDEIPTKNVVCWTALISGYVNNKKPNKALQMFRQMQMDDVEPDQVTLTVALSACVDLGALDMGEWIHAYINRRKELGKDLCLNNAIINMYAKCGDIATARRLFDGIRQRDVTTWTSMIVGHALHGQAEEALRLFAAMKGENKSKMVKKRSCDSRSGLISPNDVTFIGVFDGLVSHFGCMVDLLCRGGLLEEAYDLIMDMPVRPNAVVWRTLLSACGIQGNIDLAAEARARLLELEVSHVGDDVIMSNIYAAKGMWDEKMVVREKINQRRSPGCSSIEVGSQINEFVTADNDHPLRREINEVLWHLTKTLKAHGYAPGLSNPTEY</sequence>
<dbReference type="AlphaFoldDB" id="A0A7J0H3K8"/>
<dbReference type="GO" id="GO:0003723">
    <property type="term" value="F:RNA binding"/>
    <property type="evidence" value="ECO:0007669"/>
    <property type="project" value="InterPro"/>
</dbReference>
<dbReference type="InterPro" id="IPR011990">
    <property type="entry name" value="TPR-like_helical_dom_sf"/>
</dbReference>
<dbReference type="GO" id="GO:0009451">
    <property type="term" value="P:RNA modification"/>
    <property type="evidence" value="ECO:0007669"/>
    <property type="project" value="InterPro"/>
</dbReference>
<dbReference type="Gene3D" id="1.25.40.10">
    <property type="entry name" value="Tetratricopeptide repeat domain"/>
    <property type="match status" value="2"/>
</dbReference>
<dbReference type="EMBL" id="BJWL01000026">
    <property type="protein sequence ID" value="GFZ17581.1"/>
    <property type="molecule type" value="Genomic_DNA"/>
</dbReference>
<proteinExistence type="predicted"/>
<keyword evidence="4" id="KW-1185">Reference proteome</keyword>
<comment type="caution">
    <text evidence="3">The sequence shown here is derived from an EMBL/GenBank/DDBJ whole genome shotgun (WGS) entry which is preliminary data.</text>
</comment>
<feature type="repeat" description="PPR" evidence="2">
    <location>
        <begin position="237"/>
        <end position="271"/>
    </location>
</feature>
<gene>
    <name evidence="3" type="ORF">Acr_26g0008510</name>
</gene>
<feature type="repeat" description="PPR" evidence="2">
    <location>
        <begin position="135"/>
        <end position="169"/>
    </location>
</feature>
<dbReference type="Pfam" id="PF20431">
    <property type="entry name" value="E_motif"/>
    <property type="match status" value="1"/>
</dbReference>
<evidence type="ECO:0000256" key="2">
    <source>
        <dbReference type="PROSITE-ProRule" id="PRU00708"/>
    </source>
</evidence>
<dbReference type="PROSITE" id="PS51375">
    <property type="entry name" value="PPR"/>
    <property type="match status" value="2"/>
</dbReference>
<dbReference type="PANTHER" id="PTHR47926">
    <property type="entry name" value="PENTATRICOPEPTIDE REPEAT-CONTAINING PROTEIN"/>
    <property type="match status" value="1"/>
</dbReference>
<dbReference type="OrthoDB" id="736185at2759"/>
<dbReference type="FunFam" id="1.25.40.10:FF:000427">
    <property type="entry name" value="Pentatricopeptide repeat-containing protein chloroplastic"/>
    <property type="match status" value="1"/>
</dbReference>
<dbReference type="Proteomes" id="UP000585474">
    <property type="component" value="Unassembled WGS sequence"/>
</dbReference>